<dbReference type="GO" id="GO:0006310">
    <property type="term" value="P:DNA recombination"/>
    <property type="evidence" value="ECO:0007669"/>
    <property type="project" value="UniProtKB-KW"/>
</dbReference>
<reference evidence="3" key="1">
    <citation type="submission" date="2015-02" db="EMBL/GenBank/DDBJ databases">
        <authorList>
            <person name="Chooi Y.-H."/>
        </authorList>
    </citation>
    <scope>NUCLEOTIDE SEQUENCE [LARGE SCALE GENOMIC DNA]</scope>
    <source>
        <strain evidence="3">LAMA 915</strain>
    </source>
</reference>
<gene>
    <name evidence="3" type="ORF">J121_227</name>
</gene>
<dbReference type="PATRIC" id="fig|1306953.7.peg.227"/>
<feature type="compositionally biased region" description="Basic residues" evidence="2">
    <location>
        <begin position="672"/>
        <end position="682"/>
    </location>
</feature>
<evidence type="ECO:0000256" key="1">
    <source>
        <dbReference type="ARBA" id="ARBA00023172"/>
    </source>
</evidence>
<dbReference type="AlphaFoldDB" id="A0A0L1KDA9"/>
<dbReference type="EMBL" id="JYNE01000025">
    <property type="protein sequence ID" value="KNH02020.1"/>
    <property type="molecule type" value="Genomic_DNA"/>
</dbReference>
<accession>A0A0L1KDA9</accession>
<dbReference type="SUPFAM" id="SSF56349">
    <property type="entry name" value="DNA breaking-rejoining enzymes"/>
    <property type="match status" value="1"/>
</dbReference>
<feature type="region of interest" description="Disordered" evidence="2">
    <location>
        <begin position="610"/>
        <end position="631"/>
    </location>
</feature>
<evidence type="ECO:0000313" key="3">
    <source>
        <dbReference type="EMBL" id="KNH02020.1"/>
    </source>
</evidence>
<dbReference type="GO" id="GO:0003677">
    <property type="term" value="F:DNA binding"/>
    <property type="evidence" value="ECO:0007669"/>
    <property type="project" value="InterPro"/>
</dbReference>
<dbReference type="Gene3D" id="1.10.443.10">
    <property type="entry name" value="Intergrase catalytic core"/>
    <property type="match status" value="1"/>
</dbReference>
<keyword evidence="1" id="KW-0233">DNA recombination</keyword>
<dbReference type="STRING" id="1306953.J121_227"/>
<protein>
    <submittedName>
        <fullName evidence="3">Integrase</fullName>
    </submittedName>
</protein>
<dbReference type="InterPro" id="IPR011010">
    <property type="entry name" value="DNA_brk_join_enz"/>
</dbReference>
<evidence type="ECO:0000256" key="2">
    <source>
        <dbReference type="SAM" id="MobiDB-lite"/>
    </source>
</evidence>
<feature type="region of interest" description="Disordered" evidence="2">
    <location>
        <begin position="657"/>
        <end position="682"/>
    </location>
</feature>
<name>A0A0L1KDA9_9SPHN</name>
<evidence type="ECO:0000313" key="4">
    <source>
        <dbReference type="Proteomes" id="UP000037446"/>
    </source>
</evidence>
<dbReference type="Proteomes" id="UP000037446">
    <property type="component" value="Unassembled WGS sequence"/>
</dbReference>
<dbReference type="InterPro" id="IPR013762">
    <property type="entry name" value="Integrase-like_cat_sf"/>
</dbReference>
<dbReference type="GO" id="GO:0015074">
    <property type="term" value="P:DNA integration"/>
    <property type="evidence" value="ECO:0007669"/>
    <property type="project" value="InterPro"/>
</dbReference>
<proteinExistence type="predicted"/>
<sequence>MALYRRGPVFWWKSRLRFGSAPSHHTIVRMSLRTTSPQQARSRAAELDLAKDAMMEQMPILRRNVKADDMPALYKRAFERELDRVIMAQFQEPGRVDDHLAFNRHYARYFSLLATEPQLVDASMESYQELVARGLGENDADALAAIASRHKHQRPISPGQLADDLRAQGIEPSEQNLSACARIAAAAYRNANIEACKELGSPLPEGDVWALPKHLERLAHAEAKPVVPAPAQRANEELDEASAATNEGSPPFVAPPLSVYAKEALRKKIKDGAWDKGRKRDIEGAVRIFIAANGDIPVNAITQKHLIAMKDLFPRLPVVYGRARNDENGKEVRETIEEALSRGDALRRKWDDDPTAADAEGLPYVGLSLTTQRKHMTWISALVTHLEGNDPDLAPKGLNFTAVRKTLVNPKKQGERHSVRNNQKRNSGRLPWDRVELRQMLQTPVWYGCAGLWNRFEPGDEVFHDGSYWVLPLLVSTLARSDEIAGLAVADVVLDCEVPYFHIRETNLRRIKTVSSTRRVPIARKLLDLGFAEYVKAMKLAGHRALFPEFDHPSMDSDKCFYKDLFEPLRKLVFPHGTSRKRGRKDVDVPSIRTLGFNILRDKEDETERKVFNKDHRQGLGGHEPGDTTSRIYESDFEPCELVELVEVLAELLPDIPNRPLNLRPEEYQKFGKPRGRPKKLV</sequence>
<organism evidence="3 4">
    <name type="scientific">Qipengyuania citrea LAMA 915</name>
    <dbReference type="NCBI Taxonomy" id="1306953"/>
    <lineage>
        <taxon>Bacteria</taxon>
        <taxon>Pseudomonadati</taxon>
        <taxon>Pseudomonadota</taxon>
        <taxon>Alphaproteobacteria</taxon>
        <taxon>Sphingomonadales</taxon>
        <taxon>Erythrobacteraceae</taxon>
        <taxon>Qipengyuania</taxon>
    </lineage>
</organism>
<dbReference type="RefSeq" id="WP_157052137.1">
    <property type="nucleotide sequence ID" value="NZ_JYNE01000025.1"/>
</dbReference>
<comment type="caution">
    <text evidence="3">The sequence shown here is derived from an EMBL/GenBank/DDBJ whole genome shotgun (WGS) entry which is preliminary data.</text>
</comment>